<dbReference type="CDD" id="cd00051">
    <property type="entry name" value="EFh"/>
    <property type="match status" value="1"/>
</dbReference>
<name>A0A8J8NDX1_HALGN</name>
<protein>
    <recommendedName>
        <fullName evidence="2">EF-hand domain-containing protein</fullName>
    </recommendedName>
</protein>
<comment type="caution">
    <text evidence="3">The sequence shown here is derived from an EMBL/GenBank/DDBJ whole genome shotgun (WGS) entry which is preliminary data.</text>
</comment>
<feature type="domain" description="EF-hand" evidence="2">
    <location>
        <begin position="71"/>
        <end position="106"/>
    </location>
</feature>
<dbReference type="SUPFAM" id="SSF47473">
    <property type="entry name" value="EF-hand"/>
    <property type="match status" value="1"/>
</dbReference>
<keyword evidence="1" id="KW-0106">Calcium</keyword>
<dbReference type="PROSITE" id="PS00018">
    <property type="entry name" value="EF_HAND_1"/>
    <property type="match status" value="2"/>
</dbReference>
<sequence length="136" mass="15116">MKLLNSKMQGVERKSNLLRTLEIILAQQDKIKIVSDLAFDAVDLDGSNFLEKAELSEVMRQVAHEMKVKPPTDGDIDAVLKELDENTDDKVSKEEFLALIVQVLRKMLESEEDLQATINQQITNSAGGAGGQGYKK</sequence>
<dbReference type="InterPro" id="IPR002048">
    <property type="entry name" value="EF_hand_dom"/>
</dbReference>
<evidence type="ECO:0000259" key="2">
    <source>
        <dbReference type="PROSITE" id="PS50222"/>
    </source>
</evidence>
<dbReference type="GO" id="GO:0005509">
    <property type="term" value="F:calcium ion binding"/>
    <property type="evidence" value="ECO:0007669"/>
    <property type="project" value="InterPro"/>
</dbReference>
<keyword evidence="4" id="KW-1185">Reference proteome</keyword>
<dbReference type="AlphaFoldDB" id="A0A8J8NDX1"/>
<gene>
    <name evidence="3" type="ORF">FGO68_gene8837</name>
</gene>
<organism evidence="3 4">
    <name type="scientific">Halteria grandinella</name>
    <dbReference type="NCBI Taxonomy" id="5974"/>
    <lineage>
        <taxon>Eukaryota</taxon>
        <taxon>Sar</taxon>
        <taxon>Alveolata</taxon>
        <taxon>Ciliophora</taxon>
        <taxon>Intramacronucleata</taxon>
        <taxon>Spirotrichea</taxon>
        <taxon>Stichotrichia</taxon>
        <taxon>Sporadotrichida</taxon>
        <taxon>Halteriidae</taxon>
        <taxon>Halteria</taxon>
    </lineage>
</organism>
<dbReference type="Gene3D" id="1.10.238.10">
    <property type="entry name" value="EF-hand"/>
    <property type="match status" value="1"/>
</dbReference>
<dbReference type="Proteomes" id="UP000785679">
    <property type="component" value="Unassembled WGS sequence"/>
</dbReference>
<dbReference type="Pfam" id="PF13499">
    <property type="entry name" value="EF-hand_7"/>
    <property type="match status" value="1"/>
</dbReference>
<accession>A0A8J8NDX1</accession>
<dbReference type="OrthoDB" id="442461at2759"/>
<evidence type="ECO:0000313" key="4">
    <source>
        <dbReference type="Proteomes" id="UP000785679"/>
    </source>
</evidence>
<evidence type="ECO:0000256" key="1">
    <source>
        <dbReference type="ARBA" id="ARBA00022837"/>
    </source>
</evidence>
<reference evidence="3" key="1">
    <citation type="submission" date="2019-06" db="EMBL/GenBank/DDBJ databases">
        <authorList>
            <person name="Zheng W."/>
        </authorList>
    </citation>
    <scope>NUCLEOTIDE SEQUENCE</scope>
    <source>
        <strain evidence="3">QDHG01</strain>
    </source>
</reference>
<dbReference type="InterPro" id="IPR018247">
    <property type="entry name" value="EF_Hand_1_Ca_BS"/>
</dbReference>
<proteinExistence type="predicted"/>
<dbReference type="InterPro" id="IPR011992">
    <property type="entry name" value="EF-hand-dom_pair"/>
</dbReference>
<feature type="domain" description="EF-hand" evidence="2">
    <location>
        <begin position="30"/>
        <end position="65"/>
    </location>
</feature>
<evidence type="ECO:0000313" key="3">
    <source>
        <dbReference type="EMBL" id="TNV72869.1"/>
    </source>
</evidence>
<dbReference type="PROSITE" id="PS50222">
    <property type="entry name" value="EF_HAND_2"/>
    <property type="match status" value="2"/>
</dbReference>
<dbReference type="SMART" id="SM00054">
    <property type="entry name" value="EFh"/>
    <property type="match status" value="2"/>
</dbReference>
<dbReference type="EMBL" id="RRYP01020650">
    <property type="protein sequence ID" value="TNV72869.1"/>
    <property type="molecule type" value="Genomic_DNA"/>
</dbReference>